<dbReference type="OrthoDB" id="482771at2"/>
<sequence>MKYMELTIQTQQPVKLGFGGGQTDVEKALNYIPGSTIRGMFIQKYIKKNGLSELREDDYWLLKDVYFGDGMIAGYWEGKAYQSIPVPMIYFAKKDDLRKNGLNGLSVKTIMGDKSELSEEEKNVGTGQFCFIKRTSKKCNICPVNMVDNLHINIGDDGEDSQLFRYEAIDRDQTFICMIGYSEEHEDEIKDVIKENDIIYIGGSKSSGYGRCLILDCIKIEEDSVLKREKRVEPSTDKLEKQYFTIYALSNLLLKNEDGSVASYIPESLLETALGLENIKFEKAFTHITITNGFNFKWNGRLVQQSAVAAGSVFVYSFEGNWDKERAKEIEKRGIGERKQEGFGKIIFNMDMQCSEMKVYENKDEEKYVEEKYVNEDKILLDNEDKETIQRLVNNIYQKRVRDAFRNVGYSLKSLESNVHNISLSLSNSQISELYYFLMNLNDNTEDKNKLELKNFVQNIEKRNNSITKKVYSNSYINGTNLFNYLKDMAEDKTKFTSSISGLNNNRVELCGIYSKEITNFEKKKLYLKNILYFYMRERGE</sequence>
<evidence type="ECO:0000313" key="4">
    <source>
        <dbReference type="Proteomes" id="UP000306409"/>
    </source>
</evidence>
<evidence type="ECO:0000256" key="1">
    <source>
        <dbReference type="ARBA" id="ARBA00023118"/>
    </source>
</evidence>
<organism evidence="3 4">
    <name type="scientific">Ruminiclostridium herbifermentans</name>
    <dbReference type="NCBI Taxonomy" id="2488810"/>
    <lineage>
        <taxon>Bacteria</taxon>
        <taxon>Bacillati</taxon>
        <taxon>Bacillota</taxon>
        <taxon>Clostridia</taxon>
        <taxon>Eubacteriales</taxon>
        <taxon>Oscillospiraceae</taxon>
        <taxon>Ruminiclostridium</taxon>
    </lineage>
</organism>
<dbReference type="KEGG" id="rher:EHE19_008690"/>
<dbReference type="GO" id="GO:0051607">
    <property type="term" value="P:defense response to virus"/>
    <property type="evidence" value="ECO:0007669"/>
    <property type="project" value="UniProtKB-KW"/>
</dbReference>
<proteinExistence type="predicted"/>
<evidence type="ECO:0000259" key="2">
    <source>
        <dbReference type="Pfam" id="PF03787"/>
    </source>
</evidence>
<dbReference type="Proteomes" id="UP000306409">
    <property type="component" value="Chromosome"/>
</dbReference>
<feature type="domain" description="CRISPR type III-associated protein" evidence="2">
    <location>
        <begin position="9"/>
        <end position="212"/>
    </location>
</feature>
<keyword evidence="1" id="KW-0051">Antiviral defense</keyword>
<accession>A0A4U7JL13</accession>
<gene>
    <name evidence="3" type="ORF">EHE19_008690</name>
</gene>
<dbReference type="EMBL" id="CP061336">
    <property type="protein sequence ID" value="QNU68457.1"/>
    <property type="molecule type" value="Genomic_DNA"/>
</dbReference>
<dbReference type="InterPro" id="IPR005537">
    <property type="entry name" value="RAMP_III_fam"/>
</dbReference>
<keyword evidence="4" id="KW-1185">Reference proteome</keyword>
<dbReference type="RefSeq" id="WP_137696313.1">
    <property type="nucleotide sequence ID" value="NZ_CP061336.1"/>
</dbReference>
<name>A0A4U7JL13_9FIRM</name>
<dbReference type="Pfam" id="PF03787">
    <property type="entry name" value="RAMPs"/>
    <property type="match status" value="1"/>
</dbReference>
<evidence type="ECO:0000313" key="3">
    <source>
        <dbReference type="EMBL" id="QNU68457.1"/>
    </source>
</evidence>
<reference evidence="3 4" key="1">
    <citation type="submission" date="2020-09" db="EMBL/GenBank/DDBJ databases">
        <title>Characterization and genome sequencing of Ruminiclostridium sp. nov. MA18.</title>
        <authorList>
            <person name="Rettenmaier R."/>
            <person name="Kowollik M.-L."/>
            <person name="Liebl W."/>
            <person name="Zverlov V."/>
        </authorList>
    </citation>
    <scope>NUCLEOTIDE SEQUENCE [LARGE SCALE GENOMIC DNA]</scope>
    <source>
        <strain evidence="3 4">MA18</strain>
    </source>
</reference>
<dbReference type="AlphaFoldDB" id="A0A4U7JL13"/>
<protein>
    <recommendedName>
        <fullName evidence="2">CRISPR type III-associated protein domain-containing protein</fullName>
    </recommendedName>
</protein>